<keyword evidence="6" id="KW-0539">Nucleus</keyword>
<dbReference type="GO" id="GO:0008270">
    <property type="term" value="F:zinc ion binding"/>
    <property type="evidence" value="ECO:0007669"/>
    <property type="project" value="UniProtKB-KW"/>
</dbReference>
<protein>
    <recommendedName>
        <fullName evidence="9">C2H2-type domain-containing protein</fullName>
    </recommendedName>
</protein>
<feature type="domain" description="C2H2-type" evidence="9">
    <location>
        <begin position="308"/>
        <end position="335"/>
    </location>
</feature>
<evidence type="ECO:0000256" key="7">
    <source>
        <dbReference type="PROSITE-ProRule" id="PRU00042"/>
    </source>
</evidence>
<feature type="domain" description="C2H2-type" evidence="9">
    <location>
        <begin position="226"/>
        <end position="253"/>
    </location>
</feature>
<proteinExistence type="predicted"/>
<dbReference type="EMBL" id="JAAOIC020000019">
    <property type="protein sequence ID" value="KAG8040921.1"/>
    <property type="molecule type" value="Genomic_DNA"/>
</dbReference>
<dbReference type="FunFam" id="3.30.160.60:FF:002343">
    <property type="entry name" value="Zinc finger protein 33A"/>
    <property type="match status" value="1"/>
</dbReference>
<dbReference type="Proteomes" id="UP000729913">
    <property type="component" value="Unassembled WGS sequence"/>
</dbReference>
<organism evidence="10 11">
    <name type="scientific">Cotesia typhae</name>
    <dbReference type="NCBI Taxonomy" id="2053667"/>
    <lineage>
        <taxon>Eukaryota</taxon>
        <taxon>Metazoa</taxon>
        <taxon>Ecdysozoa</taxon>
        <taxon>Arthropoda</taxon>
        <taxon>Hexapoda</taxon>
        <taxon>Insecta</taxon>
        <taxon>Pterygota</taxon>
        <taxon>Neoptera</taxon>
        <taxon>Endopterygota</taxon>
        <taxon>Hymenoptera</taxon>
        <taxon>Apocrita</taxon>
        <taxon>Ichneumonoidea</taxon>
        <taxon>Braconidae</taxon>
        <taxon>Microgastrinae</taxon>
        <taxon>Cotesia</taxon>
    </lineage>
</organism>
<comment type="subcellular location">
    <subcellularLocation>
        <location evidence="1">Nucleus</location>
    </subcellularLocation>
</comment>
<evidence type="ECO:0000256" key="4">
    <source>
        <dbReference type="ARBA" id="ARBA00022771"/>
    </source>
</evidence>
<gene>
    <name evidence="10" type="ORF">G9C98_001909</name>
</gene>
<evidence type="ECO:0000259" key="9">
    <source>
        <dbReference type="PROSITE" id="PS50157"/>
    </source>
</evidence>
<feature type="domain" description="C2H2-type" evidence="9">
    <location>
        <begin position="483"/>
        <end position="510"/>
    </location>
</feature>
<dbReference type="PANTHER" id="PTHR24390">
    <property type="entry name" value="ZINC FINGER PROTEIN"/>
    <property type="match status" value="1"/>
</dbReference>
<dbReference type="PANTHER" id="PTHR24390:SF229">
    <property type="entry name" value="ZINC FINGER PROTEIN XFIN"/>
    <property type="match status" value="1"/>
</dbReference>
<evidence type="ECO:0000256" key="3">
    <source>
        <dbReference type="ARBA" id="ARBA00022737"/>
    </source>
</evidence>
<evidence type="ECO:0000313" key="11">
    <source>
        <dbReference type="Proteomes" id="UP000729913"/>
    </source>
</evidence>
<keyword evidence="4 7" id="KW-0863">Zinc-finger</keyword>
<reference evidence="10" key="1">
    <citation type="submission" date="2020-03" db="EMBL/GenBank/DDBJ databases">
        <authorList>
            <person name="Chebbi M.A."/>
            <person name="Drezen J.M."/>
        </authorList>
    </citation>
    <scope>NUCLEOTIDE SEQUENCE</scope>
    <source>
        <tissue evidence="10">Whole body</tissue>
    </source>
</reference>
<evidence type="ECO:0000256" key="8">
    <source>
        <dbReference type="SAM" id="MobiDB-lite"/>
    </source>
</evidence>
<keyword evidence="5" id="KW-0862">Zinc</keyword>
<feature type="domain" description="C2H2-type" evidence="9">
    <location>
        <begin position="280"/>
        <end position="307"/>
    </location>
</feature>
<feature type="domain" description="C2H2-type" evidence="9">
    <location>
        <begin position="253"/>
        <end position="280"/>
    </location>
</feature>
<dbReference type="PROSITE" id="PS00028">
    <property type="entry name" value="ZINC_FINGER_C2H2_1"/>
    <property type="match status" value="6"/>
</dbReference>
<dbReference type="InterPro" id="IPR013087">
    <property type="entry name" value="Znf_C2H2_type"/>
</dbReference>
<keyword evidence="2" id="KW-0479">Metal-binding</keyword>
<feature type="region of interest" description="Disordered" evidence="8">
    <location>
        <begin position="72"/>
        <end position="99"/>
    </location>
</feature>
<feature type="domain" description="C2H2-type" evidence="9">
    <location>
        <begin position="336"/>
        <end position="363"/>
    </location>
</feature>
<feature type="compositionally biased region" description="Polar residues" evidence="8">
    <location>
        <begin position="84"/>
        <end position="99"/>
    </location>
</feature>
<dbReference type="AlphaFoldDB" id="A0A8J5V0Y1"/>
<evidence type="ECO:0000313" key="10">
    <source>
        <dbReference type="EMBL" id="KAG8040921.1"/>
    </source>
</evidence>
<dbReference type="SMART" id="SM00355">
    <property type="entry name" value="ZnF_C2H2"/>
    <property type="match status" value="10"/>
</dbReference>
<reference evidence="10" key="2">
    <citation type="submission" date="2021-04" db="EMBL/GenBank/DDBJ databases">
        <title>Genome-wide patterns of bracovirus chromosomal integration into multiple host tissues during parasitism.</title>
        <authorList>
            <person name="Chebbi M.A.C."/>
        </authorList>
    </citation>
    <scope>NUCLEOTIDE SEQUENCE</scope>
    <source>
        <tissue evidence="10">Whole body</tissue>
    </source>
</reference>
<feature type="domain" description="C2H2-type" evidence="9">
    <location>
        <begin position="392"/>
        <end position="419"/>
    </location>
</feature>
<dbReference type="GO" id="GO:0000978">
    <property type="term" value="F:RNA polymerase II cis-regulatory region sequence-specific DNA binding"/>
    <property type="evidence" value="ECO:0007669"/>
    <property type="project" value="TreeGrafter"/>
</dbReference>
<comment type="caution">
    <text evidence="10">The sequence shown here is derived from an EMBL/GenBank/DDBJ whole genome shotgun (WGS) entry which is preliminary data.</text>
</comment>
<evidence type="ECO:0000256" key="1">
    <source>
        <dbReference type="ARBA" id="ARBA00004123"/>
    </source>
</evidence>
<evidence type="ECO:0000256" key="2">
    <source>
        <dbReference type="ARBA" id="ARBA00022723"/>
    </source>
</evidence>
<name>A0A8J5V0Y1_9HYME</name>
<dbReference type="Pfam" id="PF00096">
    <property type="entry name" value="zf-C2H2"/>
    <property type="match status" value="5"/>
</dbReference>
<evidence type="ECO:0000256" key="6">
    <source>
        <dbReference type="ARBA" id="ARBA00023242"/>
    </source>
</evidence>
<dbReference type="PROSITE" id="PS50157">
    <property type="entry name" value="ZINC_FINGER_C2H2_2"/>
    <property type="match status" value="9"/>
</dbReference>
<feature type="domain" description="C2H2-type" evidence="9">
    <location>
        <begin position="364"/>
        <end position="391"/>
    </location>
</feature>
<keyword evidence="3" id="KW-0677">Repeat</keyword>
<dbReference type="GO" id="GO:0003700">
    <property type="term" value="F:DNA-binding transcription factor activity"/>
    <property type="evidence" value="ECO:0007669"/>
    <property type="project" value="TreeGrafter"/>
</dbReference>
<dbReference type="GO" id="GO:0006357">
    <property type="term" value="P:regulation of transcription by RNA polymerase II"/>
    <property type="evidence" value="ECO:0007669"/>
    <property type="project" value="TreeGrafter"/>
</dbReference>
<dbReference type="OrthoDB" id="6077919at2759"/>
<evidence type="ECO:0000256" key="5">
    <source>
        <dbReference type="ARBA" id="ARBA00022833"/>
    </source>
</evidence>
<feature type="domain" description="C2H2-type" evidence="9">
    <location>
        <begin position="420"/>
        <end position="447"/>
    </location>
</feature>
<keyword evidence="11" id="KW-1185">Reference proteome</keyword>
<accession>A0A8J5V0Y1</accession>
<dbReference type="GO" id="GO:0005634">
    <property type="term" value="C:nucleus"/>
    <property type="evidence" value="ECO:0007669"/>
    <property type="project" value="UniProtKB-SubCell"/>
</dbReference>
<sequence>MSNKNIHGRNVIFLSDNENDTTDDLFFVKIEPIDNTDVKKKILQAKNTTIKYSDSNNDNLFTKKMICNDNSLKPLKSKTEDPLSEQNNLSNENAETNKTNNLHKPFSIRVRSEFSEKNMIENCLLNKEVTEVSDKPHKEILTTTTSKINVQKKNSPIILLRKIAIPRKKLKFLTKPIKAGIKGLNNIPIKIESDDLRKEPPKSTEDDENCRTHNLIEKEEDSCRSFHCAYCGFTTSDKIKLKTHVYRHDGKPYKCVHCDYKTTRPMHIKEHVKKHTGESFKCSQCEFKTIYQRSLNFHMLKHTGSPEFTCEICKLGFFRPQYLKRHMRRHTKENSLECDYCKKEFFRKTHLINHINRHTGNKPYKCDICQLGFVQMYHLKRHQLTHFKEKKYSCNLCPEKFDRLYSLKRHKTSHTGDKLYECKVCKLKFIRPEHLKRHQADHKNVSKKASNKRTYKCKFCLFTALSAFDFNEHLNKHIDSNLVICNDCGISFEEKKKLVMHWRHKHKNLL</sequence>